<evidence type="ECO:0000256" key="12">
    <source>
        <dbReference type="HAMAP-Rule" id="MF_00188"/>
    </source>
</evidence>
<dbReference type="EMBL" id="CBXV010000003">
    <property type="protein sequence ID" value="CDM64721.1"/>
    <property type="molecule type" value="Genomic_DNA"/>
</dbReference>
<dbReference type="RefSeq" id="WP_041974854.1">
    <property type="nucleotide sequence ID" value="NZ_CBXV010000003.1"/>
</dbReference>
<feature type="transmembrane region" description="Helical" evidence="12">
    <location>
        <begin position="143"/>
        <end position="163"/>
    </location>
</feature>
<name>A0A0B6WUN0_9BACT</name>
<evidence type="ECO:0000256" key="10">
    <source>
        <dbReference type="ARBA" id="ARBA00023049"/>
    </source>
</evidence>
<evidence type="ECO:0000256" key="5">
    <source>
        <dbReference type="ARBA" id="ARBA00022692"/>
    </source>
</evidence>
<evidence type="ECO:0000256" key="2">
    <source>
        <dbReference type="ARBA" id="ARBA00009779"/>
    </source>
</evidence>
<evidence type="ECO:0000256" key="11">
    <source>
        <dbReference type="ARBA" id="ARBA00023136"/>
    </source>
</evidence>
<keyword evidence="9 12" id="KW-1133">Transmembrane helix</keyword>
<evidence type="ECO:0000256" key="8">
    <source>
        <dbReference type="ARBA" id="ARBA00022833"/>
    </source>
</evidence>
<gene>
    <name evidence="12" type="primary">htpX</name>
    <name evidence="14" type="ORF">PYK22_00716</name>
</gene>
<keyword evidence="4 12" id="KW-0645">Protease</keyword>
<keyword evidence="3 12" id="KW-1003">Cell membrane</keyword>
<reference evidence="14 15" key="2">
    <citation type="submission" date="2015-01" db="EMBL/GenBank/DDBJ databases">
        <title>Complete genome sequence of Pyrinomonas methylaliphatogenes type strain K22T.</title>
        <authorList>
            <person name="Lee K.C.Y."/>
            <person name="Power J.F."/>
            <person name="Dunfield P.F."/>
            <person name="Morgan X.C."/>
            <person name="Huttenhower C."/>
            <person name="Stott M.B."/>
        </authorList>
    </citation>
    <scope>NUCLEOTIDE SEQUENCE [LARGE SCALE GENOMIC DNA]</scope>
    <source>
        <strain evidence="14 15">K22</strain>
    </source>
</reference>
<dbReference type="PANTHER" id="PTHR43221:SF1">
    <property type="entry name" value="PROTEASE HTPX"/>
    <property type="match status" value="1"/>
</dbReference>
<feature type="transmembrane region" description="Helical" evidence="12">
    <location>
        <begin position="7"/>
        <end position="27"/>
    </location>
</feature>
<keyword evidence="15" id="KW-1185">Reference proteome</keyword>
<dbReference type="Pfam" id="PF01435">
    <property type="entry name" value="Peptidase_M48"/>
    <property type="match status" value="1"/>
</dbReference>
<dbReference type="InterPro" id="IPR050083">
    <property type="entry name" value="HtpX_protease"/>
</dbReference>
<evidence type="ECO:0000256" key="9">
    <source>
        <dbReference type="ARBA" id="ARBA00022989"/>
    </source>
</evidence>
<proteinExistence type="inferred from homology"/>
<feature type="domain" description="Peptidase M48" evidence="13">
    <location>
        <begin position="67"/>
        <end position="284"/>
    </location>
</feature>
<comment type="cofactor">
    <cofactor evidence="12">
        <name>Zn(2+)</name>
        <dbReference type="ChEBI" id="CHEBI:29105"/>
    </cofactor>
    <text evidence="12">Binds 1 zinc ion per subunit.</text>
</comment>
<dbReference type="AlphaFoldDB" id="A0A0B6WUN0"/>
<dbReference type="InterPro" id="IPR001915">
    <property type="entry name" value="Peptidase_M48"/>
</dbReference>
<evidence type="ECO:0000313" key="14">
    <source>
        <dbReference type="EMBL" id="CDM64721.1"/>
    </source>
</evidence>
<dbReference type="Proteomes" id="UP000031518">
    <property type="component" value="Unassembled WGS sequence"/>
</dbReference>
<evidence type="ECO:0000256" key="6">
    <source>
        <dbReference type="ARBA" id="ARBA00022723"/>
    </source>
</evidence>
<evidence type="ECO:0000313" key="15">
    <source>
        <dbReference type="Proteomes" id="UP000031518"/>
    </source>
</evidence>
<organism evidence="14 15">
    <name type="scientific">Pyrinomonas methylaliphatogenes</name>
    <dbReference type="NCBI Taxonomy" id="454194"/>
    <lineage>
        <taxon>Bacteria</taxon>
        <taxon>Pseudomonadati</taxon>
        <taxon>Acidobacteriota</taxon>
        <taxon>Blastocatellia</taxon>
        <taxon>Blastocatellales</taxon>
        <taxon>Pyrinomonadaceae</taxon>
        <taxon>Pyrinomonas</taxon>
    </lineage>
</organism>
<dbReference type="GO" id="GO:0008270">
    <property type="term" value="F:zinc ion binding"/>
    <property type="evidence" value="ECO:0007669"/>
    <property type="project" value="UniProtKB-UniRule"/>
</dbReference>
<dbReference type="GO" id="GO:0004222">
    <property type="term" value="F:metalloendopeptidase activity"/>
    <property type="evidence" value="ECO:0007669"/>
    <property type="project" value="UniProtKB-UniRule"/>
</dbReference>
<keyword evidence="10 12" id="KW-0482">Metalloprotease</keyword>
<sequence length="295" mass="31468">MRSMSGLKTVILLGVLTALFILIGGAIGGQSGMVIGFIFAILMNFGSYWFSDQIALHMAGAHEVSEREAPELHRLVAELAREAGLPKPRVAIIEADAPNAFATGRNPQHAVVAVTTGIMRILNQRELAAVIAHELGHVRNRDILISAIAATLAGAITLIAQMGQWAMIFGGYGRNDERDNGTAGVLGALLMLILAPIAATLIQLAISRSREFGADRTGAEIVRDPEALASALEKLEAYSRRIPLPVNPAASHMFIVRPFTGATLQKLFSTHPPTEERIARLRAMAQGGVAAFGRV</sequence>
<feature type="transmembrane region" description="Helical" evidence="12">
    <location>
        <begin position="183"/>
        <end position="206"/>
    </location>
</feature>
<accession>A0A0B6WUN0</accession>
<feature type="active site" evidence="12">
    <location>
        <position position="134"/>
    </location>
</feature>
<feature type="binding site" evidence="12">
    <location>
        <position position="133"/>
    </location>
    <ligand>
        <name>Zn(2+)</name>
        <dbReference type="ChEBI" id="CHEBI:29105"/>
        <note>catalytic</note>
    </ligand>
</feature>
<dbReference type="InterPro" id="IPR022919">
    <property type="entry name" value="Pept_M48_protease_HtpX"/>
</dbReference>
<feature type="binding site" evidence="12">
    <location>
        <position position="137"/>
    </location>
    <ligand>
        <name>Zn(2+)</name>
        <dbReference type="ChEBI" id="CHEBI:29105"/>
        <note>catalytic</note>
    </ligand>
</feature>
<keyword evidence="8 12" id="KW-0862">Zinc</keyword>
<comment type="subcellular location">
    <subcellularLocation>
        <location evidence="1 12">Cell membrane</location>
        <topology evidence="1 12">Multi-pass membrane protein</topology>
    </subcellularLocation>
</comment>
<feature type="binding site" evidence="12">
    <location>
        <position position="211"/>
    </location>
    <ligand>
        <name>Zn(2+)</name>
        <dbReference type="ChEBI" id="CHEBI:29105"/>
        <note>catalytic</note>
    </ligand>
</feature>
<dbReference type="STRING" id="454194.PYK22_00716"/>
<keyword evidence="11 12" id="KW-0472">Membrane</keyword>
<dbReference type="EC" id="3.4.24.-" evidence="12"/>
<dbReference type="GO" id="GO:0006508">
    <property type="term" value="P:proteolysis"/>
    <property type="evidence" value="ECO:0007669"/>
    <property type="project" value="UniProtKB-KW"/>
</dbReference>
<dbReference type="CDD" id="cd07336">
    <property type="entry name" value="M48B_HtpX_like"/>
    <property type="match status" value="1"/>
</dbReference>
<keyword evidence="14" id="KW-0346">Stress response</keyword>
<evidence type="ECO:0000256" key="1">
    <source>
        <dbReference type="ARBA" id="ARBA00004651"/>
    </source>
</evidence>
<keyword evidence="7 12" id="KW-0378">Hydrolase</keyword>
<protein>
    <recommendedName>
        <fullName evidence="12">Protease HtpX homolog</fullName>
        <ecNumber evidence="12">3.4.24.-</ecNumber>
    </recommendedName>
</protein>
<dbReference type="Gene3D" id="3.30.2010.10">
    <property type="entry name" value="Metalloproteases ('zincins'), catalytic domain"/>
    <property type="match status" value="1"/>
</dbReference>
<evidence type="ECO:0000259" key="13">
    <source>
        <dbReference type="Pfam" id="PF01435"/>
    </source>
</evidence>
<dbReference type="HAMAP" id="MF_00188">
    <property type="entry name" value="Pept_M48_protease_HtpX"/>
    <property type="match status" value="1"/>
</dbReference>
<reference evidence="14 15" key="1">
    <citation type="submission" date="2013-12" db="EMBL/GenBank/DDBJ databases">
        <authorList>
            <person name="Stott M."/>
        </authorList>
    </citation>
    <scope>NUCLEOTIDE SEQUENCE [LARGE SCALE GENOMIC DNA]</scope>
    <source>
        <strain evidence="14 15">K22</strain>
    </source>
</reference>
<dbReference type="GO" id="GO:0005886">
    <property type="term" value="C:plasma membrane"/>
    <property type="evidence" value="ECO:0007669"/>
    <property type="project" value="UniProtKB-SubCell"/>
</dbReference>
<dbReference type="NCBIfam" id="NF002826">
    <property type="entry name" value="PRK03001.1"/>
    <property type="match status" value="1"/>
</dbReference>
<keyword evidence="6 12" id="KW-0479">Metal-binding</keyword>
<feature type="transmembrane region" description="Helical" evidence="12">
    <location>
        <begin position="33"/>
        <end position="50"/>
    </location>
</feature>
<evidence type="ECO:0000256" key="3">
    <source>
        <dbReference type="ARBA" id="ARBA00022475"/>
    </source>
</evidence>
<comment type="similarity">
    <text evidence="2 12">Belongs to the peptidase M48B family.</text>
</comment>
<evidence type="ECO:0000256" key="4">
    <source>
        <dbReference type="ARBA" id="ARBA00022670"/>
    </source>
</evidence>
<evidence type="ECO:0000256" key="7">
    <source>
        <dbReference type="ARBA" id="ARBA00022801"/>
    </source>
</evidence>
<dbReference type="PANTHER" id="PTHR43221">
    <property type="entry name" value="PROTEASE HTPX"/>
    <property type="match status" value="1"/>
</dbReference>
<keyword evidence="5 12" id="KW-0812">Transmembrane</keyword>